<accession>A0A5M3YY72</accession>
<keyword evidence="2" id="KW-1185">Reference proteome</keyword>
<evidence type="ECO:0000313" key="2">
    <source>
        <dbReference type="Proteomes" id="UP000452235"/>
    </source>
</evidence>
<evidence type="ECO:0000313" key="1">
    <source>
        <dbReference type="EMBL" id="GFF17112.1"/>
    </source>
</evidence>
<comment type="caution">
    <text evidence="1">The sequence shown here is derived from an EMBL/GenBank/DDBJ whole genome shotgun (WGS) entry which is preliminary data.</text>
</comment>
<sequence length="189" mass="20782">MTANRRLSLDAIGLDNNPLRVSNPTSFSLLNDMVLRLGKNLQQDEQAQFCSKQALDTAQDVLDECKTVFKQISNAVEQSPDDSIERIRRAARRFGLALIERDLERVKSTTLLMLSVIMYAGQLRSCAETAILQDQRPLVQTLTEQKKTYDGMFDGLRYAIISGGVGDGLRATTGSGSKSPGIPGQWDGS</sequence>
<dbReference type="InterPro" id="IPR039327">
    <property type="entry name" value="CON7-like"/>
</dbReference>
<organism evidence="1 2">
    <name type="scientific">Aspergillus terreus</name>
    <dbReference type="NCBI Taxonomy" id="33178"/>
    <lineage>
        <taxon>Eukaryota</taxon>
        <taxon>Fungi</taxon>
        <taxon>Dikarya</taxon>
        <taxon>Ascomycota</taxon>
        <taxon>Pezizomycotina</taxon>
        <taxon>Eurotiomycetes</taxon>
        <taxon>Eurotiomycetidae</taxon>
        <taxon>Eurotiales</taxon>
        <taxon>Aspergillaceae</taxon>
        <taxon>Aspergillus</taxon>
        <taxon>Aspergillus subgen. Circumdati</taxon>
    </lineage>
</organism>
<reference evidence="1 2" key="1">
    <citation type="submission" date="2020-01" db="EMBL/GenBank/DDBJ databases">
        <title>Aspergillus terreus IFO 6365 whole genome shotgun sequence.</title>
        <authorList>
            <person name="Kanamasa S."/>
            <person name="Takahashi H."/>
        </authorList>
    </citation>
    <scope>NUCLEOTIDE SEQUENCE [LARGE SCALE GENOMIC DNA]</scope>
    <source>
        <strain evidence="1 2">IFO 6365</strain>
    </source>
</reference>
<dbReference type="OrthoDB" id="5431013at2759"/>
<proteinExistence type="predicted"/>
<protein>
    <submittedName>
        <fullName evidence="1">Polyamine oxidase</fullName>
    </submittedName>
</protein>
<dbReference type="Proteomes" id="UP000452235">
    <property type="component" value="Unassembled WGS sequence"/>
</dbReference>
<dbReference type="GO" id="GO:0006355">
    <property type="term" value="P:regulation of DNA-templated transcription"/>
    <property type="evidence" value="ECO:0007669"/>
    <property type="project" value="InterPro"/>
</dbReference>
<gene>
    <name evidence="1" type="ORF">ATEIFO6365_0006044900</name>
</gene>
<dbReference type="EMBL" id="BLJY01000006">
    <property type="protein sequence ID" value="GFF17112.1"/>
    <property type="molecule type" value="Genomic_DNA"/>
</dbReference>
<dbReference type="PANTHER" id="PTHR36167:SF4">
    <property type="entry name" value="FUNGAL N-TERMINAL DOMAIN-CONTAINING PROTEIN"/>
    <property type="match status" value="1"/>
</dbReference>
<name>A0A5M3YY72_ASPTE</name>
<dbReference type="PANTHER" id="PTHR36167">
    <property type="entry name" value="C2H2 FINGER DOMAIN TRANSCRIPTION FACTOR (EUROFUNG)-RELATED"/>
    <property type="match status" value="1"/>
</dbReference>
<dbReference type="AlphaFoldDB" id="A0A5M3YY72"/>